<dbReference type="InterPro" id="IPR001757">
    <property type="entry name" value="P_typ_ATPase"/>
</dbReference>
<dbReference type="GO" id="GO:0016020">
    <property type="term" value="C:membrane"/>
    <property type="evidence" value="ECO:0007669"/>
    <property type="project" value="UniProtKB-SubCell"/>
</dbReference>
<reference evidence="13" key="1">
    <citation type="submission" date="2022-01" db="EMBL/GenBank/DDBJ databases">
        <title>Genome Sequence Resource for Two Populations of Ditylenchus destructor, the Migratory Endoparasitic Phytonematode.</title>
        <authorList>
            <person name="Zhang H."/>
            <person name="Lin R."/>
            <person name="Xie B."/>
        </authorList>
    </citation>
    <scope>NUCLEOTIDE SEQUENCE</scope>
    <source>
        <strain evidence="13">BazhouSP</strain>
    </source>
</reference>
<keyword evidence="14" id="KW-1185">Reference proteome</keyword>
<dbReference type="InterPro" id="IPR023214">
    <property type="entry name" value="HAD_sf"/>
</dbReference>
<keyword evidence="10 12" id="KW-1133">Transmembrane helix</keyword>
<dbReference type="GO" id="GO:0006874">
    <property type="term" value="P:intracellular calcium ion homeostasis"/>
    <property type="evidence" value="ECO:0007669"/>
    <property type="project" value="TreeGrafter"/>
</dbReference>
<dbReference type="Pfam" id="PF13246">
    <property type="entry name" value="Cation_ATPase"/>
    <property type="match status" value="1"/>
</dbReference>
<dbReference type="SUPFAM" id="SSF56784">
    <property type="entry name" value="HAD-like"/>
    <property type="match status" value="1"/>
</dbReference>
<evidence type="ECO:0000256" key="11">
    <source>
        <dbReference type="ARBA" id="ARBA00023136"/>
    </source>
</evidence>
<gene>
    <name evidence="13" type="ORF">DdX_02590</name>
</gene>
<dbReference type="GO" id="GO:0019829">
    <property type="term" value="F:ATPase-coupled monoatomic cation transmembrane transporter activity"/>
    <property type="evidence" value="ECO:0007669"/>
    <property type="project" value="TreeGrafter"/>
</dbReference>
<feature type="transmembrane region" description="Helical" evidence="12">
    <location>
        <begin position="445"/>
        <end position="471"/>
    </location>
</feature>
<dbReference type="Proteomes" id="UP001201812">
    <property type="component" value="Unassembled WGS sequence"/>
</dbReference>
<dbReference type="AlphaFoldDB" id="A0AAD4NCW3"/>
<feature type="transmembrane region" description="Helical" evidence="12">
    <location>
        <begin position="288"/>
        <end position="309"/>
    </location>
</feature>
<dbReference type="GO" id="GO:0015203">
    <property type="term" value="F:polyamine transmembrane transporter activity"/>
    <property type="evidence" value="ECO:0007669"/>
    <property type="project" value="TreeGrafter"/>
</dbReference>
<evidence type="ECO:0000256" key="3">
    <source>
        <dbReference type="ARBA" id="ARBA00022553"/>
    </source>
</evidence>
<keyword evidence="13" id="KW-0378">Hydrolase</keyword>
<dbReference type="GO" id="GO:0046872">
    <property type="term" value="F:metal ion binding"/>
    <property type="evidence" value="ECO:0007669"/>
    <property type="project" value="UniProtKB-KW"/>
</dbReference>
<dbReference type="SUPFAM" id="SSF81660">
    <property type="entry name" value="Metal cation-transporting ATPase, ATP-binding domain N"/>
    <property type="match status" value="1"/>
</dbReference>
<proteinExistence type="inferred from homology"/>
<comment type="caution">
    <text evidence="13">The sequence shown here is derived from an EMBL/GenBank/DDBJ whole genome shotgun (WGS) entry which is preliminary data.</text>
</comment>
<dbReference type="GO" id="GO:0016887">
    <property type="term" value="F:ATP hydrolysis activity"/>
    <property type="evidence" value="ECO:0007669"/>
    <property type="project" value="InterPro"/>
</dbReference>
<keyword evidence="7" id="KW-0067">ATP-binding</keyword>
<dbReference type="GO" id="GO:0005524">
    <property type="term" value="F:ATP binding"/>
    <property type="evidence" value="ECO:0007669"/>
    <property type="project" value="UniProtKB-KW"/>
</dbReference>
<evidence type="ECO:0000256" key="12">
    <source>
        <dbReference type="SAM" id="Phobius"/>
    </source>
</evidence>
<evidence type="ECO:0000256" key="7">
    <source>
        <dbReference type="ARBA" id="ARBA00022840"/>
    </source>
</evidence>
<evidence type="ECO:0000313" key="13">
    <source>
        <dbReference type="EMBL" id="KAI1725903.1"/>
    </source>
</evidence>
<dbReference type="EMBL" id="JAKKPZ010000002">
    <property type="protein sequence ID" value="KAI1725903.1"/>
    <property type="molecule type" value="Genomic_DNA"/>
</dbReference>
<comment type="similarity">
    <text evidence="2">Belongs to the cation transport ATPase (P-type) (TC 3.A.3) family. Type V subfamily.</text>
</comment>
<feature type="transmembrane region" description="Helical" evidence="12">
    <location>
        <begin position="316"/>
        <end position="335"/>
    </location>
</feature>
<dbReference type="FunFam" id="3.40.50.1000:FF:000068">
    <property type="entry name" value="Cation-transporting ATPase"/>
    <property type="match status" value="1"/>
</dbReference>
<dbReference type="Gene3D" id="3.40.1110.10">
    <property type="entry name" value="Calcium-transporting ATPase, cytoplasmic domain N"/>
    <property type="match status" value="1"/>
</dbReference>
<keyword evidence="5" id="KW-0479">Metal-binding</keyword>
<evidence type="ECO:0000256" key="5">
    <source>
        <dbReference type="ARBA" id="ARBA00022723"/>
    </source>
</evidence>
<organism evidence="13 14">
    <name type="scientific">Ditylenchus destructor</name>
    <dbReference type="NCBI Taxonomy" id="166010"/>
    <lineage>
        <taxon>Eukaryota</taxon>
        <taxon>Metazoa</taxon>
        <taxon>Ecdysozoa</taxon>
        <taxon>Nematoda</taxon>
        <taxon>Chromadorea</taxon>
        <taxon>Rhabditida</taxon>
        <taxon>Tylenchina</taxon>
        <taxon>Tylenchomorpha</taxon>
        <taxon>Sphaerularioidea</taxon>
        <taxon>Anguinidae</taxon>
        <taxon>Anguininae</taxon>
        <taxon>Ditylenchus</taxon>
    </lineage>
</organism>
<keyword evidence="6" id="KW-0547">Nucleotide-binding</keyword>
<dbReference type="Gene3D" id="3.40.50.1000">
    <property type="entry name" value="HAD superfamily/HAD-like"/>
    <property type="match status" value="1"/>
</dbReference>
<accession>A0AAD4NCW3</accession>
<evidence type="ECO:0000256" key="1">
    <source>
        <dbReference type="ARBA" id="ARBA00004141"/>
    </source>
</evidence>
<dbReference type="SUPFAM" id="SSF81665">
    <property type="entry name" value="Calcium ATPase, transmembrane domain M"/>
    <property type="match status" value="1"/>
</dbReference>
<keyword evidence="8" id="KW-0460">Magnesium</keyword>
<dbReference type="InterPro" id="IPR023298">
    <property type="entry name" value="ATPase_P-typ_TM_dom_sf"/>
</dbReference>
<keyword evidence="4 12" id="KW-0812">Transmembrane</keyword>
<protein>
    <submittedName>
        <fullName evidence="13">Haloacid dehalogenase-like hydrolase domain-containing protein</fullName>
    </submittedName>
</protein>
<dbReference type="InterPro" id="IPR036412">
    <property type="entry name" value="HAD-like_sf"/>
</dbReference>
<keyword evidence="3" id="KW-0597">Phosphoprotein</keyword>
<evidence type="ECO:0000256" key="2">
    <source>
        <dbReference type="ARBA" id="ARBA00006000"/>
    </source>
</evidence>
<evidence type="ECO:0000256" key="8">
    <source>
        <dbReference type="ARBA" id="ARBA00022842"/>
    </source>
</evidence>
<evidence type="ECO:0000256" key="9">
    <source>
        <dbReference type="ARBA" id="ARBA00022967"/>
    </source>
</evidence>
<comment type="subcellular location">
    <subcellularLocation>
        <location evidence="1">Membrane</location>
        <topology evidence="1">Multi-pass membrane protein</topology>
    </subcellularLocation>
</comment>
<dbReference type="NCBIfam" id="TIGR01494">
    <property type="entry name" value="ATPase_P-type"/>
    <property type="match status" value="1"/>
</dbReference>
<sequence>MHLYCKGAPEMIASLCLPGTVPSDYQTHVDNYARHGYRLIAVASRELEMNYVKAQKIKRELIECDLTLLGLIVMENRLKPQTVGVIAQLNKADIRTVMITGDNLLTAMSVARECGIIRPHKRAFLLEAIDKLRSRDGRTYLSLKQSVSSSHDLIEVDDISDSIDMIEPNKVADSTYHIAISGPTLRVICDEYPEMLEQLVCVCDVYARMSPDQKQMLVNKLQEVDYTVVMCGDGANDCAALKAAHAGISLSEAEASIAAPFTSKVADIRCVPTVIREGRAALVTSFGVFKYMAGYSLTQFISIMQLYWLNTNMTDIQFLYIDLALVTLVSMFFGYTPACERLSRNPPPTRLLSVASMLSIIGQLLIIGFFQVFTFIYTAYQPWFIPYAMPVGDETEDRRSMQGNKPLCLSLIGLTLLSALITVQPPEFLSRFLEYDPIPYIEDRLFLLILGLMSGALSYIYEVFFIQHLIIDVREKAKKRKALSTGSKETNRFERILLKVGAEPYWIKAKSGGGSFSMPIPATPILQPTTNGNVLTVAPADSSRLRGDSPIISIVVNEEQQSNASNEAIQMRPTGGEVVDFS</sequence>
<evidence type="ECO:0000256" key="4">
    <source>
        <dbReference type="ARBA" id="ARBA00022692"/>
    </source>
</evidence>
<evidence type="ECO:0000256" key="10">
    <source>
        <dbReference type="ARBA" id="ARBA00022989"/>
    </source>
</evidence>
<dbReference type="PANTHER" id="PTHR45630:SF8">
    <property type="entry name" value="CATION-TRANSPORTING ATPASE"/>
    <property type="match status" value="1"/>
</dbReference>
<name>A0AAD4NCW3_9BILA</name>
<dbReference type="GO" id="GO:0140358">
    <property type="term" value="F:P-type transmembrane transporter activity"/>
    <property type="evidence" value="ECO:0007669"/>
    <property type="project" value="InterPro"/>
</dbReference>
<feature type="transmembrane region" description="Helical" evidence="12">
    <location>
        <begin position="355"/>
        <end position="380"/>
    </location>
</feature>
<dbReference type="PANTHER" id="PTHR45630">
    <property type="entry name" value="CATION-TRANSPORTING ATPASE-RELATED"/>
    <property type="match status" value="1"/>
</dbReference>
<evidence type="ECO:0000313" key="14">
    <source>
        <dbReference type="Proteomes" id="UP001201812"/>
    </source>
</evidence>
<dbReference type="InterPro" id="IPR006544">
    <property type="entry name" value="P-type_TPase_V"/>
</dbReference>
<feature type="transmembrane region" description="Helical" evidence="12">
    <location>
        <begin position="407"/>
        <end position="425"/>
    </location>
</feature>
<dbReference type="InterPro" id="IPR023299">
    <property type="entry name" value="ATPase_P-typ_cyto_dom_N"/>
</dbReference>
<keyword evidence="9" id="KW-1278">Translocase</keyword>
<evidence type="ECO:0000256" key="6">
    <source>
        <dbReference type="ARBA" id="ARBA00022741"/>
    </source>
</evidence>
<keyword evidence="11 12" id="KW-0472">Membrane</keyword>